<reference evidence="3 4" key="1">
    <citation type="submission" date="2016-07" db="EMBL/GenBank/DDBJ databases">
        <title>Pervasive Adenine N6-methylation of Active Genes in Fungi.</title>
        <authorList>
            <consortium name="DOE Joint Genome Institute"/>
            <person name="Mondo S.J."/>
            <person name="Dannebaum R.O."/>
            <person name="Kuo R.C."/>
            <person name="Labutti K."/>
            <person name="Haridas S."/>
            <person name="Kuo A."/>
            <person name="Salamov A."/>
            <person name="Ahrendt S.R."/>
            <person name="Lipzen A."/>
            <person name="Sullivan W."/>
            <person name="Andreopoulos W.B."/>
            <person name="Clum A."/>
            <person name="Lindquist E."/>
            <person name="Daum C."/>
            <person name="Ramamoorthy G.K."/>
            <person name="Gryganskyi A."/>
            <person name="Culley D."/>
            <person name="Magnuson J.K."/>
            <person name="James T.Y."/>
            <person name="O'Malley M.A."/>
            <person name="Stajich J.E."/>
            <person name="Spatafora J.W."/>
            <person name="Visel A."/>
            <person name="Grigoriev I.V."/>
        </authorList>
    </citation>
    <scope>NUCLEOTIDE SEQUENCE [LARGE SCALE GENOMIC DNA]</scope>
    <source>
        <strain evidence="3 4">NRRL 3301</strain>
    </source>
</reference>
<dbReference type="Proteomes" id="UP000242146">
    <property type="component" value="Unassembled WGS sequence"/>
</dbReference>
<dbReference type="EMBL" id="MCGT01000009">
    <property type="protein sequence ID" value="ORX56901.1"/>
    <property type="molecule type" value="Genomic_DNA"/>
</dbReference>
<evidence type="ECO:0000313" key="3">
    <source>
        <dbReference type="EMBL" id="ORX56901.1"/>
    </source>
</evidence>
<dbReference type="Pfam" id="PF00646">
    <property type="entry name" value="F-box"/>
    <property type="match status" value="1"/>
</dbReference>
<gene>
    <name evidence="3" type="ORF">DM01DRAFT_1334464</name>
</gene>
<dbReference type="STRING" id="101127.A0A1X2GLX5"/>
<evidence type="ECO:0000259" key="2">
    <source>
        <dbReference type="PROSITE" id="PS50181"/>
    </source>
</evidence>
<accession>A0A1X2GLX5</accession>
<sequence length="264" mass="29966">MFNVVLDKPQPLPPSNIMNDIGKSLISGGNFQPVIKTIIQKYNPQSLIDSRTQLPDVLGHSKLPELLWAHILQYLPFSTAVHCRLVSYRWNYVIQRSPAWFHRMWPAQRNRYFGVNRYTTGLLCTTLPFHSLLNSYVNGRFMCDNCFTYPKFTASKHGPQAVLPVFIGPILHARYTDIDNEGIPIPPAFFIPSPGDPYFANLCLPCRRDFFSYHPEPMPSCPSDMTITMKTSKPKLCGVQVPAEGPWIQPQRPSNPRGDSDCSP</sequence>
<dbReference type="SUPFAM" id="SSF81383">
    <property type="entry name" value="F-box domain"/>
    <property type="match status" value="1"/>
</dbReference>
<dbReference type="CDD" id="cd09917">
    <property type="entry name" value="F-box_SF"/>
    <property type="match status" value="1"/>
</dbReference>
<dbReference type="PROSITE" id="PS50181">
    <property type="entry name" value="FBOX"/>
    <property type="match status" value="1"/>
</dbReference>
<keyword evidence="4" id="KW-1185">Reference proteome</keyword>
<dbReference type="AlphaFoldDB" id="A0A1X2GLX5"/>
<dbReference type="InterPro" id="IPR001810">
    <property type="entry name" value="F-box_dom"/>
</dbReference>
<organism evidence="3 4">
    <name type="scientific">Hesseltinella vesiculosa</name>
    <dbReference type="NCBI Taxonomy" id="101127"/>
    <lineage>
        <taxon>Eukaryota</taxon>
        <taxon>Fungi</taxon>
        <taxon>Fungi incertae sedis</taxon>
        <taxon>Mucoromycota</taxon>
        <taxon>Mucoromycotina</taxon>
        <taxon>Mucoromycetes</taxon>
        <taxon>Mucorales</taxon>
        <taxon>Cunninghamellaceae</taxon>
        <taxon>Hesseltinella</taxon>
    </lineage>
</organism>
<dbReference type="OrthoDB" id="2404831at2759"/>
<feature type="domain" description="F-box" evidence="2">
    <location>
        <begin position="57"/>
        <end position="103"/>
    </location>
</feature>
<name>A0A1X2GLX5_9FUNG</name>
<dbReference type="SMART" id="SM00256">
    <property type="entry name" value="FBOX"/>
    <property type="match status" value="1"/>
</dbReference>
<protein>
    <recommendedName>
        <fullName evidence="2">F-box domain-containing protein</fullName>
    </recommendedName>
</protein>
<evidence type="ECO:0000256" key="1">
    <source>
        <dbReference type="SAM" id="MobiDB-lite"/>
    </source>
</evidence>
<dbReference type="Gene3D" id="1.20.1280.50">
    <property type="match status" value="1"/>
</dbReference>
<dbReference type="InterPro" id="IPR036047">
    <property type="entry name" value="F-box-like_dom_sf"/>
</dbReference>
<comment type="caution">
    <text evidence="3">The sequence shown here is derived from an EMBL/GenBank/DDBJ whole genome shotgun (WGS) entry which is preliminary data.</text>
</comment>
<feature type="region of interest" description="Disordered" evidence="1">
    <location>
        <begin position="242"/>
        <end position="264"/>
    </location>
</feature>
<evidence type="ECO:0000313" key="4">
    <source>
        <dbReference type="Proteomes" id="UP000242146"/>
    </source>
</evidence>
<proteinExistence type="predicted"/>